<dbReference type="InterPro" id="IPR020472">
    <property type="entry name" value="WD40_PAC1"/>
</dbReference>
<evidence type="ECO:0000256" key="1">
    <source>
        <dbReference type="ARBA" id="ARBA00022574"/>
    </source>
</evidence>
<protein>
    <submittedName>
        <fullName evidence="5">WD-40 repeat protein</fullName>
    </submittedName>
</protein>
<feature type="repeat" description="WD" evidence="3">
    <location>
        <begin position="429"/>
        <end position="470"/>
    </location>
</feature>
<keyword evidence="2" id="KW-0677">Repeat</keyword>
<organism evidence="5 6">
    <name type="scientific">Oscillochloris trichoides DG-6</name>
    <dbReference type="NCBI Taxonomy" id="765420"/>
    <lineage>
        <taxon>Bacteria</taxon>
        <taxon>Bacillati</taxon>
        <taxon>Chloroflexota</taxon>
        <taxon>Chloroflexia</taxon>
        <taxon>Chloroflexales</taxon>
        <taxon>Chloroflexineae</taxon>
        <taxon>Oscillochloridaceae</taxon>
        <taxon>Oscillochloris</taxon>
    </lineage>
</organism>
<feature type="repeat" description="WD" evidence="3">
    <location>
        <begin position="345"/>
        <end position="386"/>
    </location>
</feature>
<keyword evidence="6" id="KW-1185">Reference proteome</keyword>
<dbReference type="eggNOG" id="COG2319">
    <property type="taxonomic scope" value="Bacteria"/>
</dbReference>
<dbReference type="PRINTS" id="PR00320">
    <property type="entry name" value="GPROTEINBRPT"/>
</dbReference>
<evidence type="ECO:0000259" key="4">
    <source>
        <dbReference type="Pfam" id="PF12894"/>
    </source>
</evidence>
<dbReference type="InterPro" id="IPR036322">
    <property type="entry name" value="WD40_repeat_dom_sf"/>
</dbReference>
<dbReference type="SUPFAM" id="SSF63829">
    <property type="entry name" value="Calcium-dependent phosphotriesterase"/>
    <property type="match status" value="1"/>
</dbReference>
<name>E1ID07_9CHLR</name>
<dbReference type="PANTHER" id="PTHR19848:SF8">
    <property type="entry name" value="F-BOX AND WD REPEAT DOMAIN CONTAINING 7"/>
    <property type="match status" value="1"/>
</dbReference>
<dbReference type="InterPro" id="IPR015943">
    <property type="entry name" value="WD40/YVTN_repeat-like_dom_sf"/>
</dbReference>
<feature type="repeat" description="WD" evidence="3">
    <location>
        <begin position="387"/>
        <end position="428"/>
    </location>
</feature>
<dbReference type="CDD" id="cd00200">
    <property type="entry name" value="WD40"/>
    <property type="match status" value="2"/>
</dbReference>
<comment type="caution">
    <text evidence="5">The sequence shown here is derived from an EMBL/GenBank/DDBJ whole genome shotgun (WGS) entry which is preliminary data.</text>
</comment>
<dbReference type="SUPFAM" id="SSF50978">
    <property type="entry name" value="WD40 repeat-like"/>
    <property type="match status" value="2"/>
</dbReference>
<reference evidence="5 6" key="1">
    <citation type="journal article" date="2011" name="J. Bacteriol.">
        <title>Draft genome sequence of the anoxygenic filamentous phototrophic bacterium Oscillochloris trichoides subsp. DG-6.</title>
        <authorList>
            <person name="Kuznetsov B.B."/>
            <person name="Ivanovsky R.N."/>
            <person name="Keppen O.I."/>
            <person name="Sukhacheva M.V."/>
            <person name="Bumazhkin B.K."/>
            <person name="Patutina E.O."/>
            <person name="Beletsky A.V."/>
            <person name="Mardanov A.V."/>
            <person name="Baslerov R.V."/>
            <person name="Panteleeva A.N."/>
            <person name="Kolganova T.V."/>
            <person name="Ravin N.V."/>
            <person name="Skryabin K.G."/>
        </authorList>
    </citation>
    <scope>NUCLEOTIDE SEQUENCE [LARGE SCALE GENOMIC DNA]</scope>
    <source>
        <strain evidence="5 6">DG-6</strain>
    </source>
</reference>
<feature type="domain" description="Anaphase-promoting complex subunit 4-like WD40" evidence="4">
    <location>
        <begin position="439"/>
        <end position="507"/>
    </location>
</feature>
<feature type="repeat" description="WD" evidence="3">
    <location>
        <begin position="303"/>
        <end position="344"/>
    </location>
</feature>
<feature type="repeat" description="WD" evidence="3">
    <location>
        <begin position="645"/>
        <end position="686"/>
    </location>
</feature>
<feature type="repeat" description="WD" evidence="3">
    <location>
        <begin position="741"/>
        <end position="774"/>
    </location>
</feature>
<evidence type="ECO:0000313" key="6">
    <source>
        <dbReference type="Proteomes" id="UP000054010"/>
    </source>
</evidence>
<dbReference type="AlphaFoldDB" id="E1ID07"/>
<dbReference type="InterPro" id="IPR024977">
    <property type="entry name" value="Apc4-like_WD40_dom"/>
</dbReference>
<dbReference type="Pfam" id="PF00400">
    <property type="entry name" value="WD40"/>
    <property type="match status" value="8"/>
</dbReference>
<dbReference type="Gene3D" id="2.130.10.10">
    <property type="entry name" value="YVTN repeat-like/Quinoprotein amine dehydrogenase"/>
    <property type="match status" value="4"/>
</dbReference>
<evidence type="ECO:0000313" key="5">
    <source>
        <dbReference type="EMBL" id="EFO80916.1"/>
    </source>
</evidence>
<dbReference type="PROSITE" id="PS50294">
    <property type="entry name" value="WD_REPEATS_REGION"/>
    <property type="match status" value="7"/>
</dbReference>
<dbReference type="EMBL" id="ADVR01000034">
    <property type="protein sequence ID" value="EFO80916.1"/>
    <property type="molecule type" value="Genomic_DNA"/>
</dbReference>
<dbReference type="SMART" id="SM00320">
    <property type="entry name" value="WD40"/>
    <property type="match status" value="13"/>
</dbReference>
<dbReference type="PROSITE" id="PS50082">
    <property type="entry name" value="WD_REPEATS_2"/>
    <property type="match status" value="8"/>
</dbReference>
<sequence>MSQRTEHPLRLVLACAPEDLPAVRALTQRLRVDGLSPWLIGDELADQSDALRPLRAAVAAADGVLFCLSRRSFHAEGQPAADIARLLDLIALHPPPAPPLVLRLAACDLPAALDGALVCDLFAYRGYLHLLDLLQDTVLPALPLPEPAPPPPPPPHPALALRGRFALPGLADAGQLGRLGRGVARNLWLLSPHHVLMIAGGGATLLALDDPKPLWAIDCPTRHAALSPTGRLLALAAGDHIWLWDLHDGSLRNQIQNAGSSVLALAFSPDEHYLLSASDDRCVALWRTGNDVLDRATPLLATLPPHPDQVLSLAFSPDGSLLACGGADRSVRIWRMLDRSLVQTLSGHGGAVETLAFSPDGNLLAAGSRGRSLRLWRVASWRLLHSLDGHNGAVETLAWSPDGQLVASGASDQTLRVWQVKNAALVRSLNAHSGAIMGVSFCPQGERLASVADDDRLLVWRVADGAEVGSLRPLSGRVTGLAFSPDGEGLAVSGADGAVSLYPLYQASGPQRQYHDHRGPVGSIVFSGDGTRLLSAASDRSVRDYQIATGQCRILLQTHGPNHGAQLAPGGQWLASSDGEATVQIWQLDASGGQFWRVLRGLRGRPGLLGFSPDAQRLAISVEDGSLQIWHLDAGAADLHPQTVLVGLAGRVRSLAFSPDGSSLATGCATGQVQIWQVQNASLRSTLGGPGPACVGVAFSPDGRSLAVGDSSGRILVWALAGKQRGKNEMRRNEPSLLRQIPGHAGEVSHLAYNPSGDLLVSGSSDGTVRLWQV</sequence>
<feature type="repeat" description="WD" evidence="3">
    <location>
        <begin position="514"/>
        <end position="555"/>
    </location>
</feature>
<evidence type="ECO:0000256" key="3">
    <source>
        <dbReference type="PROSITE-ProRule" id="PRU00221"/>
    </source>
</evidence>
<dbReference type="HOGENOM" id="CLU_361248_0_0_0"/>
<dbReference type="Pfam" id="PF12894">
    <property type="entry name" value="ANAPC4_WD40"/>
    <property type="match status" value="1"/>
</dbReference>
<evidence type="ECO:0000256" key="2">
    <source>
        <dbReference type="ARBA" id="ARBA00022737"/>
    </source>
</evidence>
<feature type="repeat" description="WD" evidence="3">
    <location>
        <begin position="255"/>
        <end position="286"/>
    </location>
</feature>
<keyword evidence="1 3" id="KW-0853">WD repeat</keyword>
<gene>
    <name evidence="5" type="ORF">OSCT_1208</name>
</gene>
<dbReference type="PANTHER" id="PTHR19848">
    <property type="entry name" value="WD40 REPEAT PROTEIN"/>
    <property type="match status" value="1"/>
</dbReference>
<dbReference type="STRING" id="765420.OSCT_1208"/>
<dbReference type="Proteomes" id="UP000054010">
    <property type="component" value="Unassembled WGS sequence"/>
</dbReference>
<proteinExistence type="predicted"/>
<dbReference type="OrthoDB" id="135429at2"/>
<accession>E1ID07</accession>
<dbReference type="InterPro" id="IPR001680">
    <property type="entry name" value="WD40_rpt"/>
</dbReference>